<dbReference type="GeneTree" id="ENSGT00940000176879"/>
<evidence type="ECO:0000313" key="2">
    <source>
        <dbReference type="Proteomes" id="UP000264840"/>
    </source>
</evidence>
<dbReference type="Proteomes" id="UP000264840">
    <property type="component" value="Unplaced"/>
</dbReference>
<dbReference type="InterPro" id="IPR009079">
    <property type="entry name" value="4_helix_cytokine-like_core"/>
</dbReference>
<dbReference type="OMA" id="YLCHYIL"/>
<dbReference type="Ensembl" id="ENSHBUT00000009468.1">
    <property type="protein sequence ID" value="ENSHBUP00000003977.1"/>
    <property type="gene ID" value="ENSHBUG00000005260.1"/>
</dbReference>
<keyword evidence="2" id="KW-1185">Reference proteome</keyword>
<reference evidence="1" key="2">
    <citation type="submission" date="2025-09" db="UniProtKB">
        <authorList>
            <consortium name="Ensembl"/>
        </authorList>
    </citation>
    <scope>IDENTIFICATION</scope>
</reference>
<protein>
    <submittedName>
        <fullName evidence="1">Uncharacterized protein</fullName>
    </submittedName>
</protein>
<dbReference type="AlphaFoldDB" id="A0A3Q2V035"/>
<sequence length="161" mass="18433">MKGFLTGDTLHCTTMCSCSYRLFPNVLQARKGLVTREEIQFSTLLVWMNSKDMCDPGTLKQESLPCFGKIIKVLDRYRSLVRRISEFESCSEFASQVVPVINKLHTDVTKSVEEVTIPEWEKPYLCHYILDRLFSFSIFTARVLSVGDPAHHTEGTTQKCM</sequence>
<name>A0A3Q2V035_HAPBU</name>
<proteinExistence type="predicted"/>
<evidence type="ECO:0000313" key="1">
    <source>
        <dbReference type="Ensembl" id="ENSHBUP00000003977.1"/>
    </source>
</evidence>
<accession>A0A3Q2V035</accession>
<dbReference type="Gene3D" id="1.20.1250.10">
    <property type="match status" value="1"/>
</dbReference>
<organism evidence="1 2">
    <name type="scientific">Haplochromis burtoni</name>
    <name type="common">Burton's mouthbrooder</name>
    <name type="synonym">Chromis burtoni</name>
    <dbReference type="NCBI Taxonomy" id="8153"/>
    <lineage>
        <taxon>Eukaryota</taxon>
        <taxon>Metazoa</taxon>
        <taxon>Chordata</taxon>
        <taxon>Craniata</taxon>
        <taxon>Vertebrata</taxon>
        <taxon>Euteleostomi</taxon>
        <taxon>Actinopterygii</taxon>
        <taxon>Neopterygii</taxon>
        <taxon>Teleostei</taxon>
        <taxon>Neoteleostei</taxon>
        <taxon>Acanthomorphata</taxon>
        <taxon>Ovalentaria</taxon>
        <taxon>Cichlomorphae</taxon>
        <taxon>Cichliformes</taxon>
        <taxon>Cichlidae</taxon>
        <taxon>African cichlids</taxon>
        <taxon>Pseudocrenilabrinae</taxon>
        <taxon>Haplochromini</taxon>
        <taxon>Haplochromis</taxon>
    </lineage>
</organism>
<reference evidence="1" key="1">
    <citation type="submission" date="2025-08" db="UniProtKB">
        <authorList>
            <consortium name="Ensembl"/>
        </authorList>
    </citation>
    <scope>IDENTIFICATION</scope>
</reference>